<accession>B1I4Y0</accession>
<dbReference type="AlphaFoldDB" id="B1I4Y0"/>
<sequence>MVVSLEEVSVSIRGVRVLDGIDLEVAEGAFVAVIGPNGAGKTTLARVILGLVRPDSGRVLLFGKPPNGPQNRKHLVGYLPQRQQFDPGFPVSAHDVVMMGRVGCIGLFRFPSRADKDAATETLRRIGFRDTLIGKPIGELSGGQQQLAFLGRALCSHTRLLILDEPTNGLDLVAQRTFYRVVRELQRNFGLTILVVSHDITSVAGCADEMICLKGSVHARGTAREVLASPGLAEAYGAQPLGFPARGD</sequence>
<evidence type="ECO:0000256" key="3">
    <source>
        <dbReference type="ARBA" id="ARBA00022840"/>
    </source>
</evidence>
<dbReference type="SMART" id="SM00382">
    <property type="entry name" value="AAA"/>
    <property type="match status" value="1"/>
</dbReference>
<dbReference type="GO" id="GO:0005524">
    <property type="term" value="F:ATP binding"/>
    <property type="evidence" value="ECO:0007669"/>
    <property type="project" value="UniProtKB-KW"/>
</dbReference>
<dbReference type="GO" id="GO:0016887">
    <property type="term" value="F:ATP hydrolysis activity"/>
    <property type="evidence" value="ECO:0007669"/>
    <property type="project" value="InterPro"/>
</dbReference>
<dbReference type="PROSITE" id="PS00211">
    <property type="entry name" value="ABC_TRANSPORTER_1"/>
    <property type="match status" value="1"/>
</dbReference>
<reference evidence="5 6" key="2">
    <citation type="journal article" date="2008" name="Science">
        <title>Environmental genomics reveals a single-species ecosystem deep within Earth.</title>
        <authorList>
            <person name="Chivian D."/>
            <person name="Brodie E.L."/>
            <person name="Alm E.J."/>
            <person name="Culley D.E."/>
            <person name="Dehal P.S."/>
            <person name="Desantis T.Z."/>
            <person name="Gihring T.M."/>
            <person name="Lapidus A."/>
            <person name="Lin L.H."/>
            <person name="Lowry S.R."/>
            <person name="Moser D.P."/>
            <person name="Richardson P.M."/>
            <person name="Southam G."/>
            <person name="Wanger G."/>
            <person name="Pratt L.M."/>
            <person name="Andersen G.L."/>
            <person name="Hazen T.C."/>
            <person name="Brockman F.J."/>
            <person name="Arkin A.P."/>
            <person name="Onstott T.C."/>
        </authorList>
    </citation>
    <scope>NUCLEOTIDE SEQUENCE [LARGE SCALE GENOMIC DNA]</scope>
    <source>
        <strain evidence="5 6">MP104C</strain>
    </source>
</reference>
<dbReference type="STRING" id="477974.Daud_1546"/>
<dbReference type="InterPro" id="IPR003593">
    <property type="entry name" value="AAA+_ATPase"/>
</dbReference>
<evidence type="ECO:0000256" key="1">
    <source>
        <dbReference type="ARBA" id="ARBA00022448"/>
    </source>
</evidence>
<dbReference type="CDD" id="cd03235">
    <property type="entry name" value="ABC_Metallic_Cations"/>
    <property type="match status" value="1"/>
</dbReference>
<proteinExistence type="predicted"/>
<dbReference type="eggNOG" id="COG1121">
    <property type="taxonomic scope" value="Bacteria"/>
</dbReference>
<organism evidence="5 6">
    <name type="scientific">Desulforudis audaxviator (strain MP104C)</name>
    <dbReference type="NCBI Taxonomy" id="477974"/>
    <lineage>
        <taxon>Bacteria</taxon>
        <taxon>Bacillati</taxon>
        <taxon>Bacillota</taxon>
        <taxon>Clostridia</taxon>
        <taxon>Thermoanaerobacterales</taxon>
        <taxon>Candidatus Desulforudaceae</taxon>
        <taxon>Candidatus Desulforudis</taxon>
    </lineage>
</organism>
<dbReference type="PROSITE" id="PS50893">
    <property type="entry name" value="ABC_TRANSPORTER_2"/>
    <property type="match status" value="1"/>
</dbReference>
<dbReference type="Proteomes" id="UP000008544">
    <property type="component" value="Chromosome"/>
</dbReference>
<dbReference type="SUPFAM" id="SSF52540">
    <property type="entry name" value="P-loop containing nucleoside triphosphate hydrolases"/>
    <property type="match status" value="1"/>
</dbReference>
<dbReference type="KEGG" id="dau:Daud_1546"/>
<keyword evidence="6" id="KW-1185">Reference proteome</keyword>
<protein>
    <submittedName>
        <fullName evidence="5">ABC transporter related</fullName>
    </submittedName>
</protein>
<dbReference type="FunFam" id="3.40.50.300:FF:000134">
    <property type="entry name" value="Iron-enterobactin ABC transporter ATP-binding protein"/>
    <property type="match status" value="1"/>
</dbReference>
<gene>
    <name evidence="5" type="ordered locus">Daud_1546</name>
</gene>
<name>B1I4Y0_DESAP</name>
<evidence type="ECO:0000313" key="6">
    <source>
        <dbReference type="Proteomes" id="UP000008544"/>
    </source>
</evidence>
<dbReference type="InterPro" id="IPR027417">
    <property type="entry name" value="P-loop_NTPase"/>
</dbReference>
<dbReference type="Pfam" id="PF00005">
    <property type="entry name" value="ABC_tran"/>
    <property type="match status" value="1"/>
</dbReference>
<evidence type="ECO:0000256" key="2">
    <source>
        <dbReference type="ARBA" id="ARBA00022741"/>
    </source>
</evidence>
<reference evidence="6" key="1">
    <citation type="submission" date="2007-10" db="EMBL/GenBank/DDBJ databases">
        <title>Complete sequence of chromosome of Desulforudis audaxviator MP104C.</title>
        <authorList>
            <person name="Copeland A."/>
            <person name="Lucas S."/>
            <person name="Lapidus A."/>
            <person name="Barry K."/>
            <person name="Glavina del Rio T."/>
            <person name="Dalin E."/>
            <person name="Tice H."/>
            <person name="Bruce D."/>
            <person name="Pitluck S."/>
            <person name="Lowry S.R."/>
            <person name="Larimer F."/>
            <person name="Land M.L."/>
            <person name="Hauser L."/>
            <person name="Kyrpides N."/>
            <person name="Ivanova N.N."/>
            <person name="Richardson P."/>
        </authorList>
    </citation>
    <scope>NUCLEOTIDE SEQUENCE [LARGE SCALE GENOMIC DNA]</scope>
    <source>
        <strain evidence="6">MP104C</strain>
    </source>
</reference>
<keyword evidence="3" id="KW-0067">ATP-binding</keyword>
<dbReference type="PANTHER" id="PTHR42734">
    <property type="entry name" value="METAL TRANSPORT SYSTEM ATP-BINDING PROTEIN TM_0124-RELATED"/>
    <property type="match status" value="1"/>
</dbReference>
<evidence type="ECO:0000259" key="4">
    <source>
        <dbReference type="PROSITE" id="PS50893"/>
    </source>
</evidence>
<dbReference type="EMBL" id="CP000860">
    <property type="protein sequence ID" value="ACA60048.1"/>
    <property type="molecule type" value="Genomic_DNA"/>
</dbReference>
<feature type="domain" description="ABC transporter" evidence="4">
    <location>
        <begin position="3"/>
        <end position="239"/>
    </location>
</feature>
<dbReference type="Gene3D" id="3.40.50.300">
    <property type="entry name" value="P-loop containing nucleotide triphosphate hydrolases"/>
    <property type="match status" value="1"/>
</dbReference>
<dbReference type="InterPro" id="IPR003439">
    <property type="entry name" value="ABC_transporter-like_ATP-bd"/>
</dbReference>
<dbReference type="InterPro" id="IPR050153">
    <property type="entry name" value="Metal_Ion_Import_ABC"/>
</dbReference>
<dbReference type="InterPro" id="IPR017871">
    <property type="entry name" value="ABC_transporter-like_CS"/>
</dbReference>
<keyword evidence="1" id="KW-0813">Transport</keyword>
<dbReference type="HOGENOM" id="CLU_000604_1_11_9"/>
<evidence type="ECO:0000313" key="5">
    <source>
        <dbReference type="EMBL" id="ACA60048.1"/>
    </source>
</evidence>
<keyword evidence="2" id="KW-0547">Nucleotide-binding</keyword>